<dbReference type="AlphaFoldDB" id="A0A0F8XH53"/>
<proteinExistence type="predicted"/>
<comment type="caution">
    <text evidence="1">The sequence shown here is derived from an EMBL/GenBank/DDBJ whole genome shotgun (WGS) entry which is preliminary data.</text>
</comment>
<protein>
    <submittedName>
        <fullName evidence="1">Uncharacterized protein</fullName>
    </submittedName>
</protein>
<reference evidence="1" key="1">
    <citation type="journal article" date="2015" name="Nature">
        <title>Complex archaea that bridge the gap between prokaryotes and eukaryotes.</title>
        <authorList>
            <person name="Spang A."/>
            <person name="Saw J.H."/>
            <person name="Jorgensen S.L."/>
            <person name="Zaremba-Niedzwiedzka K."/>
            <person name="Martijn J."/>
            <person name="Lind A.E."/>
            <person name="van Eijk R."/>
            <person name="Schleper C."/>
            <person name="Guy L."/>
            <person name="Ettema T.J."/>
        </authorList>
    </citation>
    <scope>NUCLEOTIDE SEQUENCE</scope>
</reference>
<organism evidence="1">
    <name type="scientific">marine sediment metagenome</name>
    <dbReference type="NCBI Taxonomy" id="412755"/>
    <lineage>
        <taxon>unclassified sequences</taxon>
        <taxon>metagenomes</taxon>
        <taxon>ecological metagenomes</taxon>
    </lineage>
</organism>
<feature type="non-terminal residue" evidence="1">
    <location>
        <position position="228"/>
    </location>
</feature>
<name>A0A0F8XH53_9ZZZZ</name>
<gene>
    <name evidence="1" type="ORF">LCGC14_3025330</name>
</gene>
<evidence type="ECO:0000313" key="1">
    <source>
        <dbReference type="EMBL" id="KKK60340.1"/>
    </source>
</evidence>
<dbReference type="EMBL" id="LAZR01063017">
    <property type="protein sequence ID" value="KKK60340.1"/>
    <property type="molecule type" value="Genomic_DNA"/>
</dbReference>
<sequence>MAVATGFYQLTRTLQRGSGSGDNPWIDQFGLSYFIHNAVAGVLPSDNTYIINTAGSGVIVVTDFRIADLPVTLQSLRLNYRFKTGGVDVVDFKFRIFFSQGKPVHGFDDEVTNNFKRIFVNQTFPITEFTTFTESIPIIDITDVRDVWVSIVARPRIFLGFDFNQILQISWFAVEATFVLGAEVPTPTSYGKGLSFMSLPVIAVVGDTGSTTWRYRVIPCNSDGCGIA</sequence>
<accession>A0A0F8XH53</accession>